<accession>A0AB35RLI0</accession>
<comment type="caution">
    <text evidence="1">The sequence shown here is derived from an EMBL/GenBank/DDBJ whole genome shotgun (WGS) entry which is preliminary data.</text>
</comment>
<gene>
    <name evidence="1" type="ORF">R0H02_04995</name>
</gene>
<name>A0AB35RLI0_9ENTR</name>
<dbReference type="AlphaFoldDB" id="A0AB35RLI0"/>
<organism evidence="1 2">
    <name type="scientific">Phytobacter ursingii</name>
    <dbReference type="NCBI Taxonomy" id="1972431"/>
    <lineage>
        <taxon>Bacteria</taxon>
        <taxon>Pseudomonadati</taxon>
        <taxon>Pseudomonadota</taxon>
        <taxon>Gammaproteobacteria</taxon>
        <taxon>Enterobacterales</taxon>
        <taxon>Enterobacteriaceae</taxon>
        <taxon>Phytobacter</taxon>
    </lineage>
</organism>
<protein>
    <submittedName>
        <fullName evidence="1">Uncharacterized protein</fullName>
    </submittedName>
</protein>
<evidence type="ECO:0000313" key="2">
    <source>
        <dbReference type="Proteomes" id="UP001286589"/>
    </source>
</evidence>
<keyword evidence="2" id="KW-1185">Reference proteome</keyword>
<dbReference type="Proteomes" id="UP001286589">
    <property type="component" value="Unassembled WGS sequence"/>
</dbReference>
<evidence type="ECO:0000313" key="1">
    <source>
        <dbReference type="EMBL" id="MDV2861821.1"/>
    </source>
</evidence>
<dbReference type="RefSeq" id="WP_317101398.1">
    <property type="nucleotide sequence ID" value="NZ_JAWJAC010000003.1"/>
</dbReference>
<reference evidence="1 2" key="1">
    <citation type="submission" date="2023-10" db="EMBL/GenBank/DDBJ databases">
        <title>Phytobacter spp. The emergence of a new genus of hospital-origin enterobacteria encoding carbapenemases in Argentina.</title>
        <authorList>
            <person name="Vay C."/>
            <person name="Almuzara M."/>
            <person name="Traglia G.M."/>
            <person name="Campos J."/>
        </authorList>
    </citation>
    <scope>NUCLEOTIDE SEQUENCE [LARGE SCALE GENOMIC DNA]</scope>
    <source>
        <strain evidence="1 2">CVMA36</strain>
    </source>
</reference>
<proteinExistence type="predicted"/>
<dbReference type="EMBL" id="JAWJAC010000003">
    <property type="protein sequence ID" value="MDV2861821.1"/>
    <property type="molecule type" value="Genomic_DNA"/>
</dbReference>
<sequence length="64" mass="7518">MNNRKAKFLFAKPGDRLRISNRKIVFMARPLLPYWSYCIGTKRSAAQNRWKNHCYLVESKGAQS</sequence>